<dbReference type="GeneID" id="28816714"/>
<dbReference type="CDD" id="cd20335">
    <property type="entry name" value="BRcat_RBR"/>
    <property type="match status" value="1"/>
</dbReference>
<evidence type="ECO:0000256" key="10">
    <source>
        <dbReference type="SAM" id="Phobius"/>
    </source>
</evidence>
<keyword evidence="8" id="KW-0862">Zinc</keyword>
<evidence type="ECO:0000256" key="7">
    <source>
        <dbReference type="ARBA" id="ARBA00022786"/>
    </source>
</evidence>
<gene>
    <name evidence="13" type="ORF">LY89DRAFT_359859</name>
</gene>
<evidence type="ECO:0000256" key="3">
    <source>
        <dbReference type="ARBA" id="ARBA00022679"/>
    </source>
</evidence>
<feature type="domain" description="RING-type" evidence="11">
    <location>
        <begin position="169"/>
        <end position="224"/>
    </location>
</feature>
<dbReference type="PANTHER" id="PTHR11685">
    <property type="entry name" value="RBR FAMILY RING FINGER AND IBR DOMAIN-CONTAINING"/>
    <property type="match status" value="1"/>
</dbReference>
<protein>
    <recommendedName>
        <fullName evidence="2">RBR-type E3 ubiquitin transferase</fullName>
        <ecNumber evidence="2">2.3.2.31</ecNumber>
    </recommendedName>
</protein>
<dbReference type="GO" id="GO:0061630">
    <property type="term" value="F:ubiquitin protein ligase activity"/>
    <property type="evidence" value="ECO:0007669"/>
    <property type="project" value="UniProtKB-EC"/>
</dbReference>
<keyword evidence="14" id="KW-1185">Reference proteome</keyword>
<keyword evidence="3" id="KW-0808">Transferase</keyword>
<keyword evidence="10" id="KW-1133">Transmembrane helix</keyword>
<evidence type="ECO:0000259" key="11">
    <source>
        <dbReference type="PROSITE" id="PS50089"/>
    </source>
</evidence>
<evidence type="ECO:0000256" key="9">
    <source>
        <dbReference type="PROSITE-ProRule" id="PRU00175"/>
    </source>
</evidence>
<dbReference type="AlphaFoldDB" id="A0A132B7G7"/>
<evidence type="ECO:0000313" key="13">
    <source>
        <dbReference type="EMBL" id="KUJ07627.1"/>
    </source>
</evidence>
<organism evidence="13 14">
    <name type="scientific">Mollisia scopiformis</name>
    <name type="common">Conifer needle endophyte fungus</name>
    <name type="synonym">Phialocephala scopiformis</name>
    <dbReference type="NCBI Taxonomy" id="149040"/>
    <lineage>
        <taxon>Eukaryota</taxon>
        <taxon>Fungi</taxon>
        <taxon>Dikarya</taxon>
        <taxon>Ascomycota</taxon>
        <taxon>Pezizomycotina</taxon>
        <taxon>Leotiomycetes</taxon>
        <taxon>Helotiales</taxon>
        <taxon>Mollisiaceae</taxon>
        <taxon>Mollisia</taxon>
    </lineage>
</organism>
<name>A0A132B7G7_MOLSC</name>
<dbReference type="Gene3D" id="3.30.40.10">
    <property type="entry name" value="Zinc/RING finger domain, C3HC4 (zinc finger)"/>
    <property type="match status" value="1"/>
</dbReference>
<dbReference type="Gene3D" id="1.20.120.1750">
    <property type="match status" value="1"/>
</dbReference>
<dbReference type="InterPro" id="IPR044066">
    <property type="entry name" value="TRIAD_supradom"/>
</dbReference>
<dbReference type="InterPro" id="IPR002867">
    <property type="entry name" value="IBR_dom"/>
</dbReference>
<keyword evidence="10" id="KW-0812">Transmembrane</keyword>
<dbReference type="PROSITE" id="PS50089">
    <property type="entry name" value="ZF_RING_2"/>
    <property type="match status" value="1"/>
</dbReference>
<reference evidence="13 14" key="1">
    <citation type="submission" date="2015-10" db="EMBL/GenBank/DDBJ databases">
        <title>Full genome of DAOMC 229536 Phialocephala scopiformis, a fungal endophyte of spruce producing the potent anti-insectan compound rugulosin.</title>
        <authorList>
            <consortium name="DOE Joint Genome Institute"/>
            <person name="Walker A.K."/>
            <person name="Frasz S.L."/>
            <person name="Seifert K.A."/>
            <person name="Miller J.D."/>
            <person name="Mondo S.J."/>
            <person name="Labutti K."/>
            <person name="Lipzen A."/>
            <person name="Dockter R."/>
            <person name="Kennedy M."/>
            <person name="Grigoriev I.V."/>
            <person name="Spatafora J.W."/>
        </authorList>
    </citation>
    <scope>NUCLEOTIDE SEQUENCE [LARGE SCALE GENOMIC DNA]</scope>
    <source>
        <strain evidence="13 14">CBS 120377</strain>
    </source>
</reference>
<dbReference type="EMBL" id="KQ947439">
    <property type="protein sequence ID" value="KUJ07627.1"/>
    <property type="molecule type" value="Genomic_DNA"/>
</dbReference>
<evidence type="ECO:0000256" key="2">
    <source>
        <dbReference type="ARBA" id="ARBA00012251"/>
    </source>
</evidence>
<feature type="transmembrane region" description="Helical" evidence="10">
    <location>
        <begin position="21"/>
        <end position="48"/>
    </location>
</feature>
<evidence type="ECO:0000256" key="8">
    <source>
        <dbReference type="ARBA" id="ARBA00022833"/>
    </source>
</evidence>
<evidence type="ECO:0000256" key="4">
    <source>
        <dbReference type="ARBA" id="ARBA00022723"/>
    </source>
</evidence>
<dbReference type="EC" id="2.3.2.31" evidence="2"/>
<evidence type="ECO:0000256" key="1">
    <source>
        <dbReference type="ARBA" id="ARBA00001798"/>
    </source>
</evidence>
<keyword evidence="5" id="KW-0677">Repeat</keyword>
<feature type="domain" description="RING-type" evidence="12">
    <location>
        <begin position="165"/>
        <end position="378"/>
    </location>
</feature>
<sequence>MTAAWHGFIHSWHTLAIILKWMCITIVGIPFAIIICVAIGLCAIAFAALCLASLILALMMVYYTFKAIFILLTRPPTWIREFRIARAERELMRLPLVNVRAPLEQRVLQTVPRGYFQTAPNTPLLPPPNTHLPFQAMVQISPPPMAHIGQAMSTNVASPITSLPRIIECQVCLDEKLPEQFPPRNPTDNCFHETTDCCRECLARSITSSFESNVWNDIRCPICNLRLEHKDIAEFATPETFRRYDDLSTRQALESEIPNFRWCLGPGCSFGQEHPDDPTKQPLATCSACGFSSCSFHNVPWHVGQTCEQYGENIITNPTEEDKKTEKIIKRLAKRCPGCKRYITKVGGCQHMSCPCGKQFCWTCLHNYPGHTWGCTRR</sequence>
<dbReference type="InterPro" id="IPR031127">
    <property type="entry name" value="E3_UB_ligase_RBR"/>
</dbReference>
<evidence type="ECO:0000256" key="5">
    <source>
        <dbReference type="ARBA" id="ARBA00022737"/>
    </source>
</evidence>
<keyword evidence="10" id="KW-0472">Membrane</keyword>
<keyword evidence="7" id="KW-0833">Ubl conjugation pathway</keyword>
<keyword evidence="4" id="KW-0479">Metal-binding</keyword>
<evidence type="ECO:0000256" key="6">
    <source>
        <dbReference type="ARBA" id="ARBA00022771"/>
    </source>
</evidence>
<dbReference type="Pfam" id="PF01485">
    <property type="entry name" value="IBR"/>
    <property type="match status" value="2"/>
</dbReference>
<keyword evidence="6 9" id="KW-0863">Zinc-finger</keyword>
<comment type="catalytic activity">
    <reaction evidence="1">
        <text>[E2 ubiquitin-conjugating enzyme]-S-ubiquitinyl-L-cysteine + [acceptor protein]-L-lysine = [E2 ubiquitin-conjugating enzyme]-L-cysteine + [acceptor protein]-N(6)-ubiquitinyl-L-lysine.</text>
        <dbReference type="EC" id="2.3.2.31"/>
    </reaction>
</comment>
<dbReference type="PROSITE" id="PS51873">
    <property type="entry name" value="TRIAD"/>
    <property type="match status" value="1"/>
</dbReference>
<dbReference type="SUPFAM" id="SSF57850">
    <property type="entry name" value="RING/U-box"/>
    <property type="match status" value="3"/>
</dbReference>
<dbReference type="KEGG" id="psco:LY89DRAFT_359859"/>
<dbReference type="OrthoDB" id="1431934at2759"/>
<dbReference type="InParanoid" id="A0A132B7G7"/>
<accession>A0A132B7G7</accession>
<dbReference type="STRING" id="149040.A0A132B7G7"/>
<dbReference type="Proteomes" id="UP000070700">
    <property type="component" value="Unassembled WGS sequence"/>
</dbReference>
<dbReference type="GO" id="GO:0016567">
    <property type="term" value="P:protein ubiquitination"/>
    <property type="evidence" value="ECO:0007669"/>
    <property type="project" value="InterPro"/>
</dbReference>
<dbReference type="RefSeq" id="XP_018061982.1">
    <property type="nucleotide sequence ID" value="XM_018206988.1"/>
</dbReference>
<proteinExistence type="predicted"/>
<dbReference type="GO" id="GO:0008270">
    <property type="term" value="F:zinc ion binding"/>
    <property type="evidence" value="ECO:0007669"/>
    <property type="project" value="UniProtKB-KW"/>
</dbReference>
<dbReference type="InterPro" id="IPR013083">
    <property type="entry name" value="Znf_RING/FYVE/PHD"/>
</dbReference>
<evidence type="ECO:0000313" key="14">
    <source>
        <dbReference type="Proteomes" id="UP000070700"/>
    </source>
</evidence>
<dbReference type="SMART" id="SM00647">
    <property type="entry name" value="IBR"/>
    <property type="match status" value="2"/>
</dbReference>
<evidence type="ECO:0000259" key="12">
    <source>
        <dbReference type="PROSITE" id="PS51873"/>
    </source>
</evidence>
<dbReference type="InterPro" id="IPR001841">
    <property type="entry name" value="Znf_RING"/>
</dbReference>